<evidence type="ECO:0000313" key="7">
    <source>
        <dbReference type="EMBL" id="WOG87372.1"/>
    </source>
</evidence>
<dbReference type="PANTHER" id="PTHR31499">
    <property type="entry name" value="MYB FAMILY TRANSCRIPTION FACTOR PHL11"/>
    <property type="match status" value="1"/>
</dbReference>
<dbReference type="GO" id="GO:0003700">
    <property type="term" value="F:DNA-binding transcription factor activity"/>
    <property type="evidence" value="ECO:0007669"/>
    <property type="project" value="InterPro"/>
</dbReference>
<gene>
    <name evidence="6" type="ORF">DCAR_005865</name>
    <name evidence="7" type="ORF">DCAR_0206596</name>
</gene>
<evidence type="ECO:0000313" key="6">
    <source>
        <dbReference type="EMBL" id="KZN05028.1"/>
    </source>
</evidence>
<evidence type="ECO:0000259" key="5">
    <source>
        <dbReference type="PROSITE" id="PS51294"/>
    </source>
</evidence>
<comment type="subcellular location">
    <subcellularLocation>
        <location evidence="1">Nucleus</location>
    </subcellularLocation>
</comment>
<dbReference type="Gene3D" id="1.10.10.60">
    <property type="entry name" value="Homeodomain-like"/>
    <property type="match status" value="1"/>
</dbReference>
<evidence type="ECO:0000256" key="2">
    <source>
        <dbReference type="ARBA" id="ARBA00023015"/>
    </source>
</evidence>
<organism evidence="6">
    <name type="scientific">Daucus carota subsp. sativus</name>
    <name type="common">Carrot</name>
    <dbReference type="NCBI Taxonomy" id="79200"/>
    <lineage>
        <taxon>Eukaryota</taxon>
        <taxon>Viridiplantae</taxon>
        <taxon>Streptophyta</taxon>
        <taxon>Embryophyta</taxon>
        <taxon>Tracheophyta</taxon>
        <taxon>Spermatophyta</taxon>
        <taxon>Magnoliopsida</taxon>
        <taxon>eudicotyledons</taxon>
        <taxon>Gunneridae</taxon>
        <taxon>Pentapetalae</taxon>
        <taxon>asterids</taxon>
        <taxon>campanulids</taxon>
        <taxon>Apiales</taxon>
        <taxon>Apiaceae</taxon>
        <taxon>Apioideae</taxon>
        <taxon>Scandiceae</taxon>
        <taxon>Daucinae</taxon>
        <taxon>Daucus</taxon>
        <taxon>Daucus sect. Daucus</taxon>
    </lineage>
</organism>
<evidence type="ECO:0000313" key="8">
    <source>
        <dbReference type="Proteomes" id="UP000077755"/>
    </source>
</evidence>
<dbReference type="GO" id="GO:0005634">
    <property type="term" value="C:nucleus"/>
    <property type="evidence" value="ECO:0007669"/>
    <property type="project" value="UniProtKB-SubCell"/>
</dbReference>
<dbReference type="FunFam" id="1.10.10.60:FF:000007">
    <property type="entry name" value="Two-component response regulator"/>
    <property type="match status" value="1"/>
</dbReference>
<keyword evidence="2" id="KW-0805">Transcription regulation</keyword>
<dbReference type="Gramene" id="KZN05028">
    <property type="protein sequence ID" value="KZN05028"/>
    <property type="gene ID" value="DCAR_005865"/>
</dbReference>
<evidence type="ECO:0000256" key="1">
    <source>
        <dbReference type="ARBA" id="ARBA00004123"/>
    </source>
</evidence>
<keyword evidence="3" id="KW-0804">Transcription</keyword>
<protein>
    <recommendedName>
        <fullName evidence="5">HTH myb-type domain-containing protein</fullName>
    </recommendedName>
</protein>
<dbReference type="AlphaFoldDB" id="A0A166DB00"/>
<keyword evidence="4" id="KW-0539">Nucleus</keyword>
<dbReference type="PANTHER" id="PTHR31499:SF43">
    <property type="entry name" value="MYB FAMILY TRANSCRIPTION FACTOR APL"/>
    <property type="match status" value="1"/>
</dbReference>
<dbReference type="InterPro" id="IPR009057">
    <property type="entry name" value="Homeodomain-like_sf"/>
</dbReference>
<dbReference type="STRING" id="79200.A0A166DB00"/>
<dbReference type="EMBL" id="LNRQ01000002">
    <property type="protein sequence ID" value="KZN05028.1"/>
    <property type="molecule type" value="Genomic_DNA"/>
</dbReference>
<dbReference type="GO" id="GO:0003677">
    <property type="term" value="F:DNA binding"/>
    <property type="evidence" value="ECO:0007669"/>
    <property type="project" value="InterPro"/>
</dbReference>
<dbReference type="SUPFAM" id="SSF46689">
    <property type="entry name" value="Homeodomain-like"/>
    <property type="match status" value="1"/>
</dbReference>
<dbReference type="PROSITE" id="PS51294">
    <property type="entry name" value="HTH_MYB"/>
    <property type="match status" value="1"/>
</dbReference>
<dbReference type="NCBIfam" id="TIGR01557">
    <property type="entry name" value="myb_SHAQKYF"/>
    <property type="match status" value="1"/>
</dbReference>
<dbReference type="InterPro" id="IPR006447">
    <property type="entry name" value="Myb_dom_plants"/>
</dbReference>
<reference evidence="6" key="1">
    <citation type="journal article" date="2016" name="Nat. Genet.">
        <title>A high-quality carrot genome assembly provides new insights into carotenoid accumulation and asterid genome evolution.</title>
        <authorList>
            <person name="Iorizzo M."/>
            <person name="Ellison S."/>
            <person name="Senalik D."/>
            <person name="Zeng P."/>
            <person name="Satapoomin P."/>
            <person name="Huang J."/>
            <person name="Bowman M."/>
            <person name="Iovene M."/>
            <person name="Sanseverino W."/>
            <person name="Cavagnaro P."/>
            <person name="Yildiz M."/>
            <person name="Macko-Podgorni A."/>
            <person name="Moranska E."/>
            <person name="Grzebelus E."/>
            <person name="Grzebelus D."/>
            <person name="Ashrafi H."/>
            <person name="Zheng Z."/>
            <person name="Cheng S."/>
            <person name="Spooner D."/>
            <person name="Van Deynze A."/>
            <person name="Simon P."/>
        </authorList>
    </citation>
    <scope>NUCLEOTIDE SEQUENCE [LARGE SCALE GENOMIC DNA]</scope>
    <source>
        <tissue evidence="6">Leaf</tissue>
    </source>
</reference>
<reference evidence="7" key="2">
    <citation type="submission" date="2022-03" db="EMBL/GenBank/DDBJ databases">
        <title>Draft title - Genomic analysis of global carrot germplasm unveils the trajectory of domestication and the origin of high carotenoid orange carrot.</title>
        <authorList>
            <person name="Iorizzo M."/>
            <person name="Ellison S."/>
            <person name="Senalik D."/>
            <person name="Macko-Podgorni A."/>
            <person name="Grzebelus D."/>
            <person name="Bostan H."/>
            <person name="Rolling W."/>
            <person name="Curaba J."/>
            <person name="Simon P."/>
        </authorList>
    </citation>
    <scope>NUCLEOTIDE SEQUENCE</scope>
    <source>
        <tissue evidence="7">Leaf</tissue>
    </source>
</reference>
<dbReference type="InterPro" id="IPR017930">
    <property type="entry name" value="Myb_dom"/>
</dbReference>
<feature type="domain" description="HTH myb-type" evidence="5">
    <location>
        <begin position="164"/>
        <end position="222"/>
    </location>
</feature>
<evidence type="ECO:0000256" key="4">
    <source>
        <dbReference type="ARBA" id="ARBA00023242"/>
    </source>
</evidence>
<dbReference type="Proteomes" id="UP000077755">
    <property type="component" value="Chromosome 2"/>
</dbReference>
<dbReference type="InterPro" id="IPR001005">
    <property type="entry name" value="SANT/Myb"/>
</dbReference>
<accession>A0A166DB00</accession>
<dbReference type="EMBL" id="CP093344">
    <property type="protein sequence ID" value="WOG87372.1"/>
    <property type="molecule type" value="Genomic_DNA"/>
</dbReference>
<evidence type="ECO:0000256" key="3">
    <source>
        <dbReference type="ARBA" id="ARBA00023163"/>
    </source>
</evidence>
<keyword evidence="8" id="KW-1185">Reference proteome</keyword>
<sequence>MREKNTIVPPGFSPILPRFDENLYENFHGQPQSSIHPAAYHEYVSVNHSPYQDFGFENCQMMDNTPLYPQGCLYEYSVPQHIYPAYNEHVSVNHSLNQGFVFEKHLMTNNTPLYPQGFLYGYSMPQHIMTDSSASHQANAPPEERFSHENVLVVEVESPILPMSKPRLRWTPELHERFTRAVEELGGYFKAKPKAILQKMNVRGITTEQLKSHLQKVRNSILHTSSSAGGILNGQVPSTPNFESNIERHERLQMSSECLNNHCSCRIAPVNEHPANNVKFDLEDFCSLKSSQTSTYHQILRNTMCDRDGRDMKFEHFSFG</sequence>
<dbReference type="Pfam" id="PF00249">
    <property type="entry name" value="Myb_DNA-binding"/>
    <property type="match status" value="1"/>
</dbReference>
<dbReference type="InterPro" id="IPR046955">
    <property type="entry name" value="PHR1-like"/>
</dbReference>
<name>A0A166DB00_DAUCS</name>
<proteinExistence type="predicted"/>